<dbReference type="InterPro" id="IPR010914">
    <property type="entry name" value="RsgA_GTPase_dom"/>
</dbReference>
<dbReference type="InterPro" id="IPR012340">
    <property type="entry name" value="NA-bd_OB-fold"/>
</dbReference>
<dbReference type="eggNOG" id="COG1162">
    <property type="taxonomic scope" value="Bacteria"/>
</dbReference>
<evidence type="ECO:0000259" key="11">
    <source>
        <dbReference type="PROSITE" id="PS50936"/>
    </source>
</evidence>
<dbReference type="InterPro" id="IPR031944">
    <property type="entry name" value="RsgA_N"/>
</dbReference>
<keyword evidence="4 10" id="KW-0699">rRNA-binding</keyword>
<keyword evidence="1 10" id="KW-0963">Cytoplasm</keyword>
<evidence type="ECO:0000259" key="12">
    <source>
        <dbReference type="PROSITE" id="PS51721"/>
    </source>
</evidence>
<feature type="binding site" evidence="10">
    <location>
        <position position="260"/>
    </location>
    <ligand>
        <name>Zn(2+)</name>
        <dbReference type="ChEBI" id="CHEBI:29105"/>
    </ligand>
</feature>
<dbReference type="Gene3D" id="2.40.50.140">
    <property type="entry name" value="Nucleic acid-binding proteins"/>
    <property type="match status" value="1"/>
</dbReference>
<evidence type="ECO:0000256" key="8">
    <source>
        <dbReference type="ARBA" id="ARBA00022884"/>
    </source>
</evidence>
<keyword evidence="14" id="KW-1185">Reference proteome</keyword>
<keyword evidence="9 10" id="KW-0342">GTP-binding</keyword>
<comment type="similarity">
    <text evidence="10">Belongs to the TRAFAC class YlqF/YawG GTPase family. RsgA subfamily.</text>
</comment>
<dbReference type="GO" id="GO:0005525">
    <property type="term" value="F:GTP binding"/>
    <property type="evidence" value="ECO:0007669"/>
    <property type="project" value="UniProtKB-UniRule"/>
</dbReference>
<dbReference type="GO" id="GO:0003924">
    <property type="term" value="F:GTPase activity"/>
    <property type="evidence" value="ECO:0007669"/>
    <property type="project" value="UniProtKB-UniRule"/>
</dbReference>
<dbReference type="GO" id="GO:0046872">
    <property type="term" value="F:metal ion binding"/>
    <property type="evidence" value="ECO:0007669"/>
    <property type="project" value="UniProtKB-KW"/>
</dbReference>
<gene>
    <name evidence="10" type="primary">rsgA</name>
    <name evidence="13" type="ordered locus">Clocl_2565</name>
</gene>
<dbReference type="InterPro" id="IPR027417">
    <property type="entry name" value="P-loop_NTPase"/>
</dbReference>
<comment type="cofactor">
    <cofactor evidence="10">
        <name>Zn(2+)</name>
        <dbReference type="ChEBI" id="CHEBI:29105"/>
    </cofactor>
    <text evidence="10">Binds 1 zinc ion per subunit.</text>
</comment>
<evidence type="ECO:0000256" key="2">
    <source>
        <dbReference type="ARBA" id="ARBA00022517"/>
    </source>
</evidence>
<evidence type="ECO:0000256" key="3">
    <source>
        <dbReference type="ARBA" id="ARBA00022723"/>
    </source>
</evidence>
<protein>
    <recommendedName>
        <fullName evidence="10">Small ribosomal subunit biogenesis GTPase RsgA</fullName>
        <ecNumber evidence="10">3.6.1.-</ecNumber>
    </recommendedName>
</protein>
<feature type="domain" description="CP-type G" evidence="12">
    <location>
        <begin position="65"/>
        <end position="223"/>
    </location>
</feature>
<feature type="binding site" evidence="10">
    <location>
        <position position="247"/>
    </location>
    <ligand>
        <name>Zn(2+)</name>
        <dbReference type="ChEBI" id="CHEBI:29105"/>
    </ligand>
</feature>
<proteinExistence type="inferred from homology"/>
<keyword evidence="3 10" id="KW-0479">Metal-binding</keyword>
<comment type="subcellular location">
    <subcellularLocation>
        <location evidence="10">Cytoplasm</location>
    </subcellularLocation>
</comment>
<dbReference type="Gene3D" id="1.10.40.50">
    <property type="entry name" value="Probable gtpase engc, domain 3"/>
    <property type="match status" value="1"/>
</dbReference>
<dbReference type="PANTHER" id="PTHR32120">
    <property type="entry name" value="SMALL RIBOSOMAL SUBUNIT BIOGENESIS GTPASE RSGA"/>
    <property type="match status" value="1"/>
</dbReference>
<keyword evidence="7 10" id="KW-0862">Zinc</keyword>
<dbReference type="GO" id="GO:0019843">
    <property type="term" value="F:rRNA binding"/>
    <property type="evidence" value="ECO:0007669"/>
    <property type="project" value="UniProtKB-KW"/>
</dbReference>
<evidence type="ECO:0000256" key="5">
    <source>
        <dbReference type="ARBA" id="ARBA00022741"/>
    </source>
</evidence>
<dbReference type="SUPFAM" id="SSF52540">
    <property type="entry name" value="P-loop containing nucleoside triphosphate hydrolases"/>
    <property type="match status" value="1"/>
</dbReference>
<dbReference type="SUPFAM" id="SSF50249">
    <property type="entry name" value="Nucleic acid-binding proteins"/>
    <property type="match status" value="1"/>
</dbReference>
<dbReference type="Pfam" id="PF16745">
    <property type="entry name" value="RsgA_N"/>
    <property type="match status" value="1"/>
</dbReference>
<comment type="function">
    <text evidence="10">One of several proteins that assist in the late maturation steps of the functional core of the 30S ribosomal subunit. Helps release RbfA from mature subunits. May play a role in the assembly of ribosomal proteins into the subunit. Circularly permuted GTPase that catalyzes slow GTP hydrolysis, GTPase activity is stimulated by the 30S ribosomal subunit.</text>
</comment>
<dbReference type="KEGG" id="ccl:Clocl_2565"/>
<evidence type="ECO:0000256" key="6">
    <source>
        <dbReference type="ARBA" id="ARBA00022801"/>
    </source>
</evidence>
<evidence type="ECO:0000256" key="9">
    <source>
        <dbReference type="ARBA" id="ARBA00023134"/>
    </source>
</evidence>
<dbReference type="InterPro" id="IPR004881">
    <property type="entry name" value="Ribosome_biogen_GTPase_RsgA"/>
</dbReference>
<dbReference type="PROSITE" id="PS51721">
    <property type="entry name" value="G_CP"/>
    <property type="match status" value="1"/>
</dbReference>
<dbReference type="PROSITE" id="PS50936">
    <property type="entry name" value="ENGC_GTPASE"/>
    <property type="match status" value="1"/>
</dbReference>
<feature type="domain" description="EngC GTPase" evidence="11">
    <location>
        <begin position="74"/>
        <end position="221"/>
    </location>
</feature>
<dbReference type="HAMAP" id="MF_01820">
    <property type="entry name" value="GTPase_RsgA"/>
    <property type="match status" value="1"/>
</dbReference>
<dbReference type="NCBIfam" id="TIGR00157">
    <property type="entry name" value="ribosome small subunit-dependent GTPase A"/>
    <property type="match status" value="1"/>
</dbReference>
<evidence type="ECO:0000313" key="13">
    <source>
        <dbReference type="EMBL" id="AEV69134.1"/>
    </source>
</evidence>
<dbReference type="STRING" id="720554.Clocl_2565"/>
<feature type="binding site" evidence="10">
    <location>
        <begin position="114"/>
        <end position="117"/>
    </location>
    <ligand>
        <name>GTP</name>
        <dbReference type="ChEBI" id="CHEBI:37565"/>
    </ligand>
</feature>
<reference evidence="13 14" key="2">
    <citation type="journal article" date="2012" name="Stand. Genomic Sci.">
        <title>Complete Genome Sequence of Clostridium clariflavum DSM 19732.</title>
        <authorList>
            <person name="Izquierdo J.A."/>
            <person name="Goodwin L."/>
            <person name="Davenport K.W."/>
            <person name="Teshima H."/>
            <person name="Bruce D."/>
            <person name="Detter C."/>
            <person name="Tapia R."/>
            <person name="Han S."/>
            <person name="Land M."/>
            <person name="Hauser L."/>
            <person name="Jeffries C.D."/>
            <person name="Han J."/>
            <person name="Pitluck S."/>
            <person name="Nolan M."/>
            <person name="Chen A."/>
            <person name="Huntemann M."/>
            <person name="Mavromatis K."/>
            <person name="Mikhailova N."/>
            <person name="Liolios K."/>
            <person name="Woyke T."/>
            <person name="Lynd L.R."/>
        </authorList>
    </citation>
    <scope>NUCLEOTIDE SEQUENCE [LARGE SCALE GENOMIC DNA]</scope>
    <source>
        <strain evidence="14">DSM 19732 / NBRC 101661 / EBR45</strain>
    </source>
</reference>
<dbReference type="OrthoDB" id="9809485at2"/>
<organism evidence="13 14">
    <name type="scientific">Acetivibrio clariflavus (strain DSM 19732 / NBRC 101661 / EBR45)</name>
    <name type="common">Clostridium clariflavum</name>
    <dbReference type="NCBI Taxonomy" id="720554"/>
    <lineage>
        <taxon>Bacteria</taxon>
        <taxon>Bacillati</taxon>
        <taxon>Bacillota</taxon>
        <taxon>Clostridia</taxon>
        <taxon>Eubacteriales</taxon>
        <taxon>Oscillospiraceae</taxon>
        <taxon>Acetivibrio</taxon>
    </lineage>
</organism>
<dbReference type="RefSeq" id="WP_014255699.1">
    <property type="nucleotide sequence ID" value="NC_016627.1"/>
</dbReference>
<dbReference type="Pfam" id="PF03193">
    <property type="entry name" value="RsgA_GTPase"/>
    <property type="match status" value="1"/>
</dbReference>
<dbReference type="GO" id="GO:0042274">
    <property type="term" value="P:ribosomal small subunit biogenesis"/>
    <property type="evidence" value="ECO:0007669"/>
    <property type="project" value="UniProtKB-UniRule"/>
</dbReference>
<dbReference type="EMBL" id="CP003065">
    <property type="protein sequence ID" value="AEV69134.1"/>
    <property type="molecule type" value="Genomic_DNA"/>
</dbReference>
<sequence>MIPGQIIKGIGGFYYVKTETGIYECKARGIFRKDSLTPLPGDKVSISIINEENKTGSIEEIFPRESQLIRPAVANVNQIAIVIAVKSPQPDFTLLDKLLISTEQKGIGAIICINKIDLDEKAEYTSIIQAYEKSMYKVIALSAVTGTGFDEIELALRDKTTVFAGQSGVGKSSILNKILNSYVMKTGSVSDRIERGRHTTRHAELIELKSGGFVVDTPGFSSFEISGIEADELQNFYPEFREYIGKCKFTGCVHISEPYCEVKAALEKRVIDNGRYRRYVEFYNILREKQRKKYN</sequence>
<feature type="binding site" evidence="10">
    <location>
        <position position="252"/>
    </location>
    <ligand>
        <name>Zn(2+)</name>
        <dbReference type="ChEBI" id="CHEBI:29105"/>
    </ligand>
</feature>
<evidence type="ECO:0000256" key="7">
    <source>
        <dbReference type="ARBA" id="ARBA00022833"/>
    </source>
</evidence>
<dbReference type="PANTHER" id="PTHR32120:SF11">
    <property type="entry name" value="SMALL RIBOSOMAL SUBUNIT BIOGENESIS GTPASE RSGA 1, MITOCHONDRIAL-RELATED"/>
    <property type="match status" value="1"/>
</dbReference>
<keyword evidence="5 10" id="KW-0547">Nucleotide-binding</keyword>
<feature type="binding site" evidence="10">
    <location>
        <position position="254"/>
    </location>
    <ligand>
        <name>Zn(2+)</name>
        <dbReference type="ChEBI" id="CHEBI:29105"/>
    </ligand>
</feature>
<name>G8M0Q3_ACECE</name>
<keyword evidence="8 10" id="KW-0694">RNA-binding</keyword>
<evidence type="ECO:0000256" key="4">
    <source>
        <dbReference type="ARBA" id="ARBA00022730"/>
    </source>
</evidence>
<dbReference type="GO" id="GO:0005737">
    <property type="term" value="C:cytoplasm"/>
    <property type="evidence" value="ECO:0007669"/>
    <property type="project" value="UniProtKB-SubCell"/>
</dbReference>
<keyword evidence="6 10" id="KW-0378">Hydrolase</keyword>
<evidence type="ECO:0000256" key="10">
    <source>
        <dbReference type="HAMAP-Rule" id="MF_01820"/>
    </source>
</evidence>
<keyword evidence="2 10" id="KW-0690">Ribosome biogenesis</keyword>
<dbReference type="HOGENOM" id="CLU_033617_2_1_9"/>
<evidence type="ECO:0000313" key="14">
    <source>
        <dbReference type="Proteomes" id="UP000005435"/>
    </source>
</evidence>
<dbReference type="InterPro" id="IPR030378">
    <property type="entry name" value="G_CP_dom"/>
</dbReference>
<dbReference type="CDD" id="cd04466">
    <property type="entry name" value="S1_YloQ_GTPase"/>
    <property type="match status" value="1"/>
</dbReference>
<dbReference type="Proteomes" id="UP000005435">
    <property type="component" value="Chromosome"/>
</dbReference>
<dbReference type="CDD" id="cd01854">
    <property type="entry name" value="YjeQ_EngC"/>
    <property type="match status" value="1"/>
</dbReference>
<reference evidence="14" key="1">
    <citation type="submission" date="2011-12" db="EMBL/GenBank/DDBJ databases">
        <title>Complete sequence of Clostridium clariflavum DSM 19732.</title>
        <authorList>
            <consortium name="US DOE Joint Genome Institute"/>
            <person name="Lucas S."/>
            <person name="Han J."/>
            <person name="Lapidus A."/>
            <person name="Cheng J.-F."/>
            <person name="Goodwin L."/>
            <person name="Pitluck S."/>
            <person name="Peters L."/>
            <person name="Teshima H."/>
            <person name="Detter J.C."/>
            <person name="Han C."/>
            <person name="Tapia R."/>
            <person name="Land M."/>
            <person name="Hauser L."/>
            <person name="Kyrpides N."/>
            <person name="Ivanova N."/>
            <person name="Pagani I."/>
            <person name="Kitzmiller T."/>
            <person name="Lynd L."/>
            <person name="Izquierdo J."/>
            <person name="Woyke T."/>
        </authorList>
    </citation>
    <scope>NUCLEOTIDE SEQUENCE [LARGE SCALE GENOMIC DNA]</scope>
    <source>
        <strain evidence="14">DSM 19732 / NBRC 101661 / EBR45</strain>
    </source>
</reference>
<dbReference type="Gene3D" id="3.40.50.300">
    <property type="entry name" value="P-loop containing nucleotide triphosphate hydrolases"/>
    <property type="match status" value="1"/>
</dbReference>
<evidence type="ECO:0000256" key="1">
    <source>
        <dbReference type="ARBA" id="ARBA00022490"/>
    </source>
</evidence>
<dbReference type="EC" id="3.6.1.-" evidence="10"/>
<comment type="subunit">
    <text evidence="10">Monomer. Associates with 30S ribosomal subunit, binds 16S rRNA.</text>
</comment>
<dbReference type="AlphaFoldDB" id="G8M0Q3"/>
<feature type="binding site" evidence="10">
    <location>
        <begin position="165"/>
        <end position="173"/>
    </location>
    <ligand>
        <name>GTP</name>
        <dbReference type="ChEBI" id="CHEBI:37565"/>
    </ligand>
</feature>
<accession>G8M0Q3</accession>